<sequence>MNFYFIWNINHTINKLGLRTWISVNKEVRKLEGLLCIAKIQHQVINLIFMFIINKKITSILTTLFESEIVNHITNYKKKITQIVLNLLFQNEVENNTNNRINDDKQHDYNKQTKIMINEYEEYNNKQQNMIKQIK</sequence>
<evidence type="ECO:0000313" key="1">
    <source>
        <dbReference type="EMBL" id="EDR23510.1"/>
    </source>
</evidence>
<dbReference type="GeneID" id="5885247"/>
<dbReference type="RefSeq" id="XP_001740089.1">
    <property type="nucleotide sequence ID" value="XM_001740037.1"/>
</dbReference>
<protein>
    <submittedName>
        <fullName evidence="1">Uncharacterized protein</fullName>
    </submittedName>
</protein>
<proteinExistence type="predicted"/>
<evidence type="ECO:0000313" key="2">
    <source>
        <dbReference type="Proteomes" id="UP000008076"/>
    </source>
</evidence>
<gene>
    <name evidence="1" type="ORF">EDI_006510</name>
</gene>
<organism evidence="2">
    <name type="scientific">Entamoeba dispar (strain ATCC PRA-260 / SAW760)</name>
    <dbReference type="NCBI Taxonomy" id="370354"/>
    <lineage>
        <taxon>Eukaryota</taxon>
        <taxon>Amoebozoa</taxon>
        <taxon>Evosea</taxon>
        <taxon>Archamoebae</taxon>
        <taxon>Mastigamoebida</taxon>
        <taxon>Entamoebidae</taxon>
        <taxon>Entamoeba</taxon>
    </lineage>
</organism>
<dbReference type="KEGG" id="edi:EDI_006510"/>
<dbReference type="Proteomes" id="UP000008076">
    <property type="component" value="Unassembled WGS sequence"/>
</dbReference>
<keyword evidence="2" id="KW-1185">Reference proteome</keyword>
<reference evidence="2" key="1">
    <citation type="submission" date="2007-12" db="EMBL/GenBank/DDBJ databases">
        <title>Annotation of Entamoeba dispar SAW760.</title>
        <authorList>
            <person name="Lorenzi H."/>
            <person name="Inman J."/>
            <person name="Schobel S."/>
            <person name="Amedeo P."/>
            <person name="Caler E."/>
        </authorList>
    </citation>
    <scope>NUCLEOTIDE SEQUENCE [LARGE SCALE GENOMIC DNA]</scope>
    <source>
        <strain evidence="2">ATCC PRA-260 / SAW760</strain>
    </source>
</reference>
<name>B0EPN3_ENTDS</name>
<dbReference type="AlphaFoldDB" id="B0EPN3"/>
<accession>B0EPN3</accession>
<dbReference type="EMBL" id="DS550297">
    <property type="protein sequence ID" value="EDR23510.1"/>
    <property type="molecule type" value="Genomic_DNA"/>
</dbReference>